<protein>
    <submittedName>
        <fullName evidence="2">Uncharacterized protein</fullName>
    </submittedName>
</protein>
<sequence>MEVEGEECSPPAGDGADEDRARREGEPDARRSRAGGPSSPPDDLPGLLGLLGRLLETHSPEEVVVLLREEVVRREYAAYASGWRDAADHFAPLLEETRDLRGRPLRLVDRAPGRAAVLPFPRDRRLPYAADPDPALETGADGRARVDAGAEGGAATAERPPGRSAGLPPAAPDGSRGSTAPPASVEPAGPTAPSVPATPTGPAGPGTSAESPGDPLPKPFSAPAGPPAAPAAG</sequence>
<dbReference type="EMBL" id="JAAXOU010000142">
    <property type="protein sequence ID" value="NKY15149.1"/>
    <property type="molecule type" value="Genomic_DNA"/>
</dbReference>
<name>A0AA44DER4_STRE0</name>
<dbReference type="Proteomes" id="UP000570003">
    <property type="component" value="Unassembled WGS sequence"/>
</dbReference>
<feature type="compositionally biased region" description="Basic and acidic residues" evidence="1">
    <location>
        <begin position="18"/>
        <end position="31"/>
    </location>
</feature>
<dbReference type="RefSeq" id="WP_168439351.1">
    <property type="nucleotide sequence ID" value="NZ_JAAXOU010000142.1"/>
</dbReference>
<feature type="compositionally biased region" description="Low complexity" evidence="1">
    <location>
        <begin position="187"/>
        <end position="209"/>
    </location>
</feature>
<comment type="caution">
    <text evidence="2">The sequence shown here is derived from an EMBL/GenBank/DDBJ whole genome shotgun (WGS) entry which is preliminary data.</text>
</comment>
<keyword evidence="3" id="KW-1185">Reference proteome</keyword>
<organism evidence="2 3">
    <name type="scientific">Streptomyces somaliensis (strain ATCC 33201 / DSM 40738 / JCM 12659 / KCTC 9044 / NCTC 11332 / NRRL B-12077 / IP 733)</name>
    <dbReference type="NCBI Taxonomy" id="1134445"/>
    <lineage>
        <taxon>Bacteria</taxon>
        <taxon>Bacillati</taxon>
        <taxon>Actinomycetota</taxon>
        <taxon>Actinomycetes</taxon>
        <taxon>Kitasatosporales</taxon>
        <taxon>Streptomycetaceae</taxon>
        <taxon>Streptomyces</taxon>
    </lineage>
</organism>
<feature type="compositionally biased region" description="Pro residues" evidence="1">
    <location>
        <begin position="214"/>
        <end position="233"/>
    </location>
</feature>
<proteinExistence type="predicted"/>
<dbReference type="AlphaFoldDB" id="A0AA44DER4"/>
<evidence type="ECO:0000313" key="2">
    <source>
        <dbReference type="EMBL" id="NKY15149.1"/>
    </source>
</evidence>
<feature type="region of interest" description="Disordered" evidence="1">
    <location>
        <begin position="1"/>
        <end position="48"/>
    </location>
</feature>
<gene>
    <name evidence="2" type="ORF">HGA06_13570</name>
</gene>
<reference evidence="2 3" key="1">
    <citation type="submission" date="2020-04" db="EMBL/GenBank/DDBJ databases">
        <title>MicrobeNet Type strains.</title>
        <authorList>
            <person name="Nicholson A.C."/>
        </authorList>
    </citation>
    <scope>NUCLEOTIDE SEQUENCE [LARGE SCALE GENOMIC DNA]</scope>
    <source>
        <strain evidence="2 3">DSM 40738</strain>
    </source>
</reference>
<feature type="region of interest" description="Disordered" evidence="1">
    <location>
        <begin position="124"/>
        <end position="233"/>
    </location>
</feature>
<accession>A0AA44DER4</accession>
<evidence type="ECO:0000256" key="1">
    <source>
        <dbReference type="SAM" id="MobiDB-lite"/>
    </source>
</evidence>
<feature type="compositionally biased region" description="Low complexity" evidence="1">
    <location>
        <begin position="149"/>
        <end position="163"/>
    </location>
</feature>
<evidence type="ECO:0000313" key="3">
    <source>
        <dbReference type="Proteomes" id="UP000570003"/>
    </source>
</evidence>
<feature type="non-terminal residue" evidence="2">
    <location>
        <position position="233"/>
    </location>
</feature>